<gene>
    <name evidence="1" type="ORF">FXN61_24055</name>
</gene>
<evidence type="ECO:0000313" key="2">
    <source>
        <dbReference type="Proteomes" id="UP001515943"/>
    </source>
</evidence>
<proteinExistence type="predicted"/>
<evidence type="ECO:0000313" key="1">
    <source>
        <dbReference type="EMBL" id="NKE59717.1"/>
    </source>
</evidence>
<dbReference type="Proteomes" id="UP001515943">
    <property type="component" value="Unassembled WGS sequence"/>
</dbReference>
<protein>
    <submittedName>
        <fullName evidence="1">Uncharacterized protein</fullName>
    </submittedName>
</protein>
<reference evidence="1 2" key="1">
    <citation type="submission" date="2019-08" db="EMBL/GenBank/DDBJ databases">
        <title>Lentzea from Indian Himalayas.</title>
        <authorList>
            <person name="Mandal S."/>
            <person name="Mallick Gupta A."/>
            <person name="Maiti P.K."/>
            <person name="Sarkar J."/>
            <person name="Mandal S."/>
        </authorList>
    </citation>
    <scope>NUCLEOTIDE SEQUENCE [LARGE SCALE GENOMIC DNA]</scope>
    <source>
        <strain evidence="1 2">PSKA42</strain>
    </source>
</reference>
<name>A0ABX1FL99_9PSEU</name>
<keyword evidence="2" id="KW-1185">Reference proteome</keyword>
<dbReference type="RefSeq" id="WP_167976377.1">
    <property type="nucleotide sequence ID" value="NZ_VSRL01000092.1"/>
</dbReference>
<comment type="caution">
    <text evidence="1">The sequence shown here is derived from an EMBL/GenBank/DDBJ whole genome shotgun (WGS) entry which is preliminary data.</text>
</comment>
<sequence length="244" mass="26391">MSRTMDDPSGGAISGSLAVNLAPGEESLVVLRIYTELKSVVGELTATVAIVDKEASLKIEGDRNVDLTGASVSVERLRVRPQISPDKKPFICIIGGASGRSEDCSVEDISELANMLSAESGTPLKRPVSTNYQCSVDSLRWPYVLAHSKGVSGAFYLDPIVHACSERYSLVEGGLKGASVFDYFLMERIDSRWAIKLRSGARLDSGPTHVLFPDSELVRAGLDLKNLKEQLGLETSSGRKIFDR</sequence>
<accession>A0ABX1FL99</accession>
<dbReference type="EMBL" id="VSRL01000092">
    <property type="protein sequence ID" value="NKE59717.1"/>
    <property type="molecule type" value="Genomic_DNA"/>
</dbReference>
<organism evidence="1 2">
    <name type="scientific">Lentzea indica</name>
    <dbReference type="NCBI Taxonomy" id="2604800"/>
    <lineage>
        <taxon>Bacteria</taxon>
        <taxon>Bacillati</taxon>
        <taxon>Actinomycetota</taxon>
        <taxon>Actinomycetes</taxon>
        <taxon>Pseudonocardiales</taxon>
        <taxon>Pseudonocardiaceae</taxon>
        <taxon>Lentzea</taxon>
    </lineage>
</organism>